<feature type="region of interest" description="Disordered" evidence="1">
    <location>
        <begin position="989"/>
        <end position="1022"/>
    </location>
</feature>
<comment type="caution">
    <text evidence="2">The sequence shown here is derived from an EMBL/GenBank/DDBJ whole genome shotgun (WGS) entry which is preliminary data.</text>
</comment>
<evidence type="ECO:0000313" key="2">
    <source>
        <dbReference type="EMBL" id="KAH7322743.1"/>
    </source>
</evidence>
<feature type="compositionally biased region" description="Basic and acidic residues" evidence="1">
    <location>
        <begin position="654"/>
        <end position="664"/>
    </location>
</feature>
<feature type="compositionally biased region" description="Low complexity" evidence="1">
    <location>
        <begin position="468"/>
        <end position="477"/>
    </location>
</feature>
<accession>A0A8K0WU37</accession>
<feature type="compositionally biased region" description="Polar residues" evidence="1">
    <location>
        <begin position="989"/>
        <end position="999"/>
    </location>
</feature>
<reference evidence="2" key="1">
    <citation type="journal article" date="2021" name="Nat. Commun.">
        <title>Genetic determinants of endophytism in the Arabidopsis root mycobiome.</title>
        <authorList>
            <person name="Mesny F."/>
            <person name="Miyauchi S."/>
            <person name="Thiergart T."/>
            <person name="Pickel B."/>
            <person name="Atanasova L."/>
            <person name="Karlsson M."/>
            <person name="Huettel B."/>
            <person name="Barry K.W."/>
            <person name="Haridas S."/>
            <person name="Chen C."/>
            <person name="Bauer D."/>
            <person name="Andreopoulos W."/>
            <person name="Pangilinan J."/>
            <person name="LaButti K."/>
            <person name="Riley R."/>
            <person name="Lipzen A."/>
            <person name="Clum A."/>
            <person name="Drula E."/>
            <person name="Henrissat B."/>
            <person name="Kohler A."/>
            <person name="Grigoriev I.V."/>
            <person name="Martin F.M."/>
            <person name="Hacquard S."/>
        </authorList>
    </citation>
    <scope>NUCLEOTIDE SEQUENCE</scope>
    <source>
        <strain evidence="2">MPI-CAGE-CH-0235</strain>
    </source>
</reference>
<keyword evidence="3" id="KW-1185">Reference proteome</keyword>
<feature type="compositionally biased region" description="Low complexity" evidence="1">
    <location>
        <begin position="958"/>
        <end position="972"/>
    </location>
</feature>
<dbReference type="AlphaFoldDB" id="A0A8K0WU37"/>
<gene>
    <name evidence="2" type="ORF">B0I35DRAFT_407184</name>
</gene>
<name>A0A8K0WU37_9HYPO</name>
<feature type="compositionally biased region" description="Polar residues" evidence="1">
    <location>
        <begin position="508"/>
        <end position="517"/>
    </location>
</feature>
<feature type="compositionally biased region" description="Polar residues" evidence="1">
    <location>
        <begin position="780"/>
        <end position="793"/>
    </location>
</feature>
<feature type="region of interest" description="Disordered" evidence="1">
    <location>
        <begin position="918"/>
        <end position="972"/>
    </location>
</feature>
<feature type="region of interest" description="Disordered" evidence="1">
    <location>
        <begin position="280"/>
        <end position="303"/>
    </location>
</feature>
<feature type="region of interest" description="Disordered" evidence="1">
    <location>
        <begin position="780"/>
        <end position="829"/>
    </location>
</feature>
<dbReference type="EMBL" id="JAGPNK010000004">
    <property type="protein sequence ID" value="KAH7322743.1"/>
    <property type="molecule type" value="Genomic_DNA"/>
</dbReference>
<feature type="compositionally biased region" description="Low complexity" evidence="1">
    <location>
        <begin position="541"/>
        <end position="561"/>
    </location>
</feature>
<feature type="region of interest" description="Disordered" evidence="1">
    <location>
        <begin position="1"/>
        <end position="27"/>
    </location>
</feature>
<protein>
    <submittedName>
        <fullName evidence="2">Uncharacterized protein</fullName>
    </submittedName>
</protein>
<feature type="compositionally biased region" description="Low complexity" evidence="1">
    <location>
        <begin position="926"/>
        <end position="948"/>
    </location>
</feature>
<feature type="region of interest" description="Disordered" evidence="1">
    <location>
        <begin position="465"/>
        <end position="572"/>
    </location>
</feature>
<feature type="region of interest" description="Disordered" evidence="1">
    <location>
        <begin position="414"/>
        <end position="447"/>
    </location>
</feature>
<feature type="region of interest" description="Disordered" evidence="1">
    <location>
        <begin position="66"/>
        <end position="100"/>
    </location>
</feature>
<feature type="compositionally biased region" description="Low complexity" evidence="1">
    <location>
        <begin position="319"/>
        <end position="332"/>
    </location>
</feature>
<feature type="region of interest" description="Disordered" evidence="1">
    <location>
        <begin position="319"/>
        <end position="352"/>
    </location>
</feature>
<feature type="compositionally biased region" description="Polar residues" evidence="1">
    <location>
        <begin position="843"/>
        <end position="856"/>
    </location>
</feature>
<proteinExistence type="predicted"/>
<feature type="region of interest" description="Disordered" evidence="1">
    <location>
        <begin position="841"/>
        <end position="893"/>
    </location>
</feature>
<feature type="region of interest" description="Disordered" evidence="1">
    <location>
        <begin position="631"/>
        <end position="673"/>
    </location>
</feature>
<evidence type="ECO:0000256" key="1">
    <source>
        <dbReference type="SAM" id="MobiDB-lite"/>
    </source>
</evidence>
<feature type="compositionally biased region" description="Basic and acidic residues" evidence="1">
    <location>
        <begin position="17"/>
        <end position="27"/>
    </location>
</feature>
<feature type="compositionally biased region" description="Polar residues" evidence="1">
    <location>
        <begin position="66"/>
        <end position="88"/>
    </location>
</feature>
<organism evidence="2 3">
    <name type="scientific">Stachybotrys elegans</name>
    <dbReference type="NCBI Taxonomy" id="80388"/>
    <lineage>
        <taxon>Eukaryota</taxon>
        <taxon>Fungi</taxon>
        <taxon>Dikarya</taxon>
        <taxon>Ascomycota</taxon>
        <taxon>Pezizomycotina</taxon>
        <taxon>Sordariomycetes</taxon>
        <taxon>Hypocreomycetidae</taxon>
        <taxon>Hypocreales</taxon>
        <taxon>Stachybotryaceae</taxon>
        <taxon>Stachybotrys</taxon>
    </lineage>
</organism>
<dbReference type="Proteomes" id="UP000813444">
    <property type="component" value="Unassembled WGS sequence"/>
</dbReference>
<evidence type="ECO:0000313" key="3">
    <source>
        <dbReference type="Proteomes" id="UP000813444"/>
    </source>
</evidence>
<sequence>MSEKEPSGKAGKSNLRGRYDEHPLCPDVPMTREEQLAQGLILPTGKLRESVSKIWKPRSWVQRVKQSMSTTSLSSNQETPTPISNPSPQGGILSDATDNVAGDRKISPMEYARLYYLEEAAAAREGRECELSKPKKKVKFWQRQDKFAVVPRVPSRIHRSIRRVRGKKKESSYVRVATKPDGCPRLSVAFAKDSLSMEVLDNCKEPPSSIKGHGVTEGSALSEPVLGHTETLNILEGGGVPSGLPKKSTAYDESMVTTTEDFRQSLTEFKDLLAYAGEQSGQGAGQPFGLPDGNTPQGNLPGIPLSSSPKVQEISAVSFSTSSSSHHTANTAMQGHAEHSDKPSGSYQRSKNYHPASFNILSQIPTVQEDNKSDALRPAPLNLSRATSTSAESEINCFRIVKGLQTEIGEQLKLFNRPKDSEPTVSDKPATFPQSNSDKSLGKRSALYTRSKGKKLYRKVTFAAETAPSSSSSSVPSRGRKMEKRTSKQRFSSLSHILSGRKPKDQSTDGTASQKKSGFTARFKFGRKKSPTTSWYEEAGESPSGSSSYEYSSSDSQAESATALAQTNVTGDEEDVLRNVTFQEANGVRYPIVMSGALPPRTNTPMIDGHPVDWPLDPESLQWVMHESEAPTSSFHSLPPASTYRSSNTMSPAAEKHDQNRESNKTLGEGNMNPATETYPFPEYDECILPSREFIAGLSPEGQQFVREQQAWEASPAGQEARRRAQQELDLFNAQLKAEEEQKAASLRSSSGRFSKLFQGLTRSRSRKAQFISNSATLPTFSRMSQSTSTTSLEPIPAGPPTPRRPTRPPTDLTVDEEEPIVIASGIRPKTSKPLLKKLHMSRSFSSKRSLANRSTPEFLERSQAPEVKPIAEVPSEEEEVAEPEAQQMFFGSSADAFRVLNERLRVKRERWLAQRELDEQNAANHTSPSSVPPSHTLPTLSSSPSVSARRPVSNEQSVSGGRSSGLRSAASSFLRHASDIPTLHRSATATSAFTSGPSSPAIRSVSTGDSTDKNKKVKHKSSFRGLKIKNFRVRRKTEFEAYPKDKPWPETSYLFD</sequence>